<accession>A0A830GDS7</accession>
<feature type="domain" description="DUF7995" evidence="2">
    <location>
        <begin position="14"/>
        <end position="94"/>
    </location>
</feature>
<comment type="caution">
    <text evidence="3">The sequence shown here is derived from an EMBL/GenBank/DDBJ whole genome shotgun (WGS) entry which is preliminary data.</text>
</comment>
<name>A0A830GDS7_9EURY</name>
<dbReference type="InterPro" id="IPR058308">
    <property type="entry name" value="DUF7995"/>
</dbReference>
<keyword evidence="4" id="KW-1185">Reference proteome</keyword>
<reference evidence="3 4" key="1">
    <citation type="journal article" date="2019" name="Int. J. Syst. Evol. Microbiol.">
        <title>The Global Catalogue of Microorganisms (GCM) 10K type strain sequencing project: providing services to taxonomists for standard genome sequencing and annotation.</title>
        <authorList>
            <consortium name="The Broad Institute Genomics Platform"/>
            <consortium name="The Broad Institute Genome Sequencing Center for Infectious Disease"/>
            <person name="Wu L."/>
            <person name="Ma J."/>
        </authorList>
    </citation>
    <scope>NUCLEOTIDE SEQUENCE [LARGE SCALE GENOMIC DNA]</scope>
    <source>
        <strain evidence="3 4">JCM 16331</strain>
    </source>
</reference>
<evidence type="ECO:0000256" key="1">
    <source>
        <dbReference type="SAM" id="MobiDB-lite"/>
    </source>
</evidence>
<evidence type="ECO:0000313" key="3">
    <source>
        <dbReference type="EMBL" id="GGN24983.1"/>
    </source>
</evidence>
<gene>
    <name evidence="3" type="ORF">GCM10009021_28580</name>
</gene>
<dbReference type="Proteomes" id="UP000608850">
    <property type="component" value="Unassembled WGS sequence"/>
</dbReference>
<protein>
    <recommendedName>
        <fullName evidence="2">DUF7995 domain-containing protein</fullName>
    </recommendedName>
</protein>
<feature type="region of interest" description="Disordered" evidence="1">
    <location>
        <begin position="144"/>
        <end position="163"/>
    </location>
</feature>
<proteinExistence type="predicted"/>
<sequence>MNRDAGESEMDLLHLVFAVVAARTNIAALAKGSAAHSFLVKKGDTAVHECELVAESDGSPSRTLTNDWGNLPDVAHVESDAGQRLLQQACDRTRWRDNEDSTEHATYLYDDAGHAIDSRQRLAVVHAQAEDALWLVPALALQQRPDEQGQPSSATPTHKPLHCRHCERETPHRFRGAETSPDEQWAGQPIWECRICETPRHGPSSP</sequence>
<dbReference type="EMBL" id="BMOQ01000008">
    <property type="protein sequence ID" value="GGN24983.1"/>
    <property type="molecule type" value="Genomic_DNA"/>
</dbReference>
<evidence type="ECO:0000313" key="4">
    <source>
        <dbReference type="Proteomes" id="UP000608850"/>
    </source>
</evidence>
<dbReference type="AlphaFoldDB" id="A0A830GDS7"/>
<dbReference type="OrthoDB" id="255391at2157"/>
<evidence type="ECO:0000259" key="2">
    <source>
        <dbReference type="Pfam" id="PF25958"/>
    </source>
</evidence>
<dbReference type="RefSeq" id="WP_188879842.1">
    <property type="nucleotide sequence ID" value="NZ_BMOQ01000008.1"/>
</dbReference>
<organism evidence="3 4">
    <name type="scientific">Halarchaeum nitratireducens</name>
    <dbReference type="NCBI Taxonomy" id="489913"/>
    <lineage>
        <taxon>Archaea</taxon>
        <taxon>Methanobacteriati</taxon>
        <taxon>Methanobacteriota</taxon>
        <taxon>Stenosarchaea group</taxon>
        <taxon>Halobacteria</taxon>
        <taxon>Halobacteriales</taxon>
        <taxon>Halobacteriaceae</taxon>
    </lineage>
</organism>
<dbReference type="Pfam" id="PF25958">
    <property type="entry name" value="DUF7995"/>
    <property type="match status" value="1"/>
</dbReference>